<dbReference type="EMBL" id="JAIWYP010000004">
    <property type="protein sequence ID" value="KAH3839372.1"/>
    <property type="molecule type" value="Genomic_DNA"/>
</dbReference>
<sequence length="177" mass="19625">MNTSTPITTSSTRSCYVLSTPDTVSDQKRNRILSDSIAEEFQYTIDTMPLDAPIDKELVETIPSAVKQSVTANIKTILKGMIDSIVDGVVSSLRTRITLVEETNEILRKGNKLLKDRVSKLVKDRIEAEQYSRRNCLRVSGIPETASEAGESTDEIVLNLCKELGANVSINEIDRLH</sequence>
<gene>
    <name evidence="1" type="ORF">DPMN_112801</name>
</gene>
<dbReference type="AlphaFoldDB" id="A0A9D4QQZ7"/>
<accession>A0A9D4QQZ7</accession>
<organism evidence="1 2">
    <name type="scientific">Dreissena polymorpha</name>
    <name type="common">Zebra mussel</name>
    <name type="synonym">Mytilus polymorpha</name>
    <dbReference type="NCBI Taxonomy" id="45954"/>
    <lineage>
        <taxon>Eukaryota</taxon>
        <taxon>Metazoa</taxon>
        <taxon>Spiralia</taxon>
        <taxon>Lophotrochozoa</taxon>
        <taxon>Mollusca</taxon>
        <taxon>Bivalvia</taxon>
        <taxon>Autobranchia</taxon>
        <taxon>Heteroconchia</taxon>
        <taxon>Euheterodonta</taxon>
        <taxon>Imparidentia</taxon>
        <taxon>Neoheterodontei</taxon>
        <taxon>Myida</taxon>
        <taxon>Dreissenoidea</taxon>
        <taxon>Dreissenidae</taxon>
        <taxon>Dreissena</taxon>
    </lineage>
</organism>
<reference evidence="1" key="2">
    <citation type="submission" date="2020-11" db="EMBL/GenBank/DDBJ databases">
        <authorList>
            <person name="McCartney M.A."/>
            <person name="Auch B."/>
            <person name="Kono T."/>
            <person name="Mallez S."/>
            <person name="Becker A."/>
            <person name="Gohl D.M."/>
            <person name="Silverstein K.A.T."/>
            <person name="Koren S."/>
            <person name="Bechman K.B."/>
            <person name="Herman A."/>
            <person name="Abrahante J.E."/>
            <person name="Garbe J."/>
        </authorList>
    </citation>
    <scope>NUCLEOTIDE SEQUENCE</scope>
    <source>
        <strain evidence="1">Duluth1</strain>
        <tissue evidence="1">Whole animal</tissue>
    </source>
</reference>
<reference evidence="1" key="1">
    <citation type="journal article" date="2019" name="bioRxiv">
        <title>The Genome of the Zebra Mussel, Dreissena polymorpha: A Resource for Invasive Species Research.</title>
        <authorList>
            <person name="McCartney M.A."/>
            <person name="Auch B."/>
            <person name="Kono T."/>
            <person name="Mallez S."/>
            <person name="Zhang Y."/>
            <person name="Obille A."/>
            <person name="Becker A."/>
            <person name="Abrahante J.E."/>
            <person name="Garbe J."/>
            <person name="Badalamenti J.P."/>
            <person name="Herman A."/>
            <person name="Mangelson H."/>
            <person name="Liachko I."/>
            <person name="Sullivan S."/>
            <person name="Sone E.D."/>
            <person name="Koren S."/>
            <person name="Silverstein K.A.T."/>
            <person name="Beckman K.B."/>
            <person name="Gohl D.M."/>
        </authorList>
    </citation>
    <scope>NUCLEOTIDE SEQUENCE</scope>
    <source>
        <strain evidence="1">Duluth1</strain>
        <tissue evidence="1">Whole animal</tissue>
    </source>
</reference>
<proteinExistence type="predicted"/>
<evidence type="ECO:0000313" key="2">
    <source>
        <dbReference type="Proteomes" id="UP000828390"/>
    </source>
</evidence>
<dbReference type="Proteomes" id="UP000828390">
    <property type="component" value="Unassembled WGS sequence"/>
</dbReference>
<name>A0A9D4QQZ7_DREPO</name>
<keyword evidence="2" id="KW-1185">Reference proteome</keyword>
<protein>
    <submittedName>
        <fullName evidence="1">Uncharacterized protein</fullName>
    </submittedName>
</protein>
<evidence type="ECO:0000313" key="1">
    <source>
        <dbReference type="EMBL" id="KAH3839372.1"/>
    </source>
</evidence>
<comment type="caution">
    <text evidence="1">The sequence shown here is derived from an EMBL/GenBank/DDBJ whole genome shotgun (WGS) entry which is preliminary data.</text>
</comment>